<organism evidence="1 2">
    <name type="scientific">Rubrivivax gelatinosus</name>
    <name type="common">Rhodocyclus gelatinosus</name>
    <name type="synonym">Rhodopseudomonas gelatinosa</name>
    <dbReference type="NCBI Taxonomy" id="28068"/>
    <lineage>
        <taxon>Bacteria</taxon>
        <taxon>Pseudomonadati</taxon>
        <taxon>Pseudomonadota</taxon>
        <taxon>Betaproteobacteria</taxon>
        <taxon>Burkholderiales</taxon>
        <taxon>Sphaerotilaceae</taxon>
        <taxon>Rubrivivax</taxon>
    </lineage>
</organism>
<reference evidence="1" key="1">
    <citation type="submission" date="2017-08" db="EMBL/GenBank/DDBJ databases">
        <authorList>
            <person name="Imhoff J.F."/>
            <person name="Rahn T."/>
            <person name="Kuenzel S."/>
            <person name="Neulinger S.C."/>
        </authorList>
    </citation>
    <scope>NUCLEOTIDE SEQUENCE</scope>
    <source>
        <strain evidence="1">IM 151</strain>
    </source>
</reference>
<keyword evidence="2" id="KW-1185">Reference proteome</keyword>
<name>A0ABS1E0N8_RUBGE</name>
<reference evidence="1" key="2">
    <citation type="journal article" date="2020" name="Microorganisms">
        <title>Osmotic Adaptation and Compatible Solute Biosynthesis of Phototrophic Bacteria as Revealed from Genome Analyses.</title>
        <authorList>
            <person name="Imhoff J.F."/>
            <person name="Rahn T."/>
            <person name="Kunzel S."/>
            <person name="Keller A."/>
            <person name="Neulinger S.C."/>
        </authorList>
    </citation>
    <scope>NUCLEOTIDE SEQUENCE</scope>
    <source>
        <strain evidence="1">IM 151</strain>
    </source>
</reference>
<sequence>MIEKIERAIEAASICVAEVSEDNPNVWLELGYALALNRPTVILCDRAVRAKLPFDIQHRPVIFYRTDSRSGYDELERDLVKFVSSQLQTERRIANTLALKPGSESATDLEKYEVAILATAFAFWPTPVGSISHWEMEQKLRTIGYNDVALALGVTSLVRRNFIIERAVEEETADGPADIKHYQVAPAGVSWIESHKDLLELTYQEPKRKASPFDGFDDEIPF</sequence>
<comment type="caution">
    <text evidence="1">The sequence shown here is derived from an EMBL/GenBank/DDBJ whole genome shotgun (WGS) entry which is preliminary data.</text>
</comment>
<evidence type="ECO:0000313" key="1">
    <source>
        <dbReference type="EMBL" id="MBK1715897.1"/>
    </source>
</evidence>
<proteinExistence type="predicted"/>
<dbReference type="Proteomes" id="UP001041814">
    <property type="component" value="Unassembled WGS sequence"/>
</dbReference>
<dbReference type="EMBL" id="NRRU01000174">
    <property type="protein sequence ID" value="MBK1715897.1"/>
    <property type="molecule type" value="Genomic_DNA"/>
</dbReference>
<gene>
    <name evidence="1" type="ORF">CKO43_24425</name>
</gene>
<accession>A0ABS1E0N8</accession>
<protein>
    <submittedName>
        <fullName evidence="1">Uncharacterized protein</fullName>
    </submittedName>
</protein>
<dbReference type="Gene3D" id="3.40.50.450">
    <property type="match status" value="1"/>
</dbReference>
<evidence type="ECO:0000313" key="2">
    <source>
        <dbReference type="Proteomes" id="UP001041814"/>
    </source>
</evidence>